<proteinExistence type="predicted"/>
<dbReference type="Proteomes" id="UP001235939">
    <property type="component" value="Chromosome 22"/>
</dbReference>
<dbReference type="InterPro" id="IPR043128">
    <property type="entry name" value="Rev_trsase/Diguanyl_cyclase"/>
</dbReference>
<dbReference type="SUPFAM" id="SSF56672">
    <property type="entry name" value="DNA/RNA polymerases"/>
    <property type="match status" value="1"/>
</dbReference>
<dbReference type="EC" id="2.7.7.49" evidence="1"/>
<sequence>MVIIKKPNGKVQISMDFRMEYLQLPASESIIAGITKSPIYTVLDAKSAFWITKLDGKSSSLLTMSTPYGYYRFYRLPFDPSKLEAIQKMEIPMDKTSLQRFLGTMNYLAKFMPNFADKTVLLRQLLKKDTPWTWNEDIEKEFIELKNLVSNPPVLSLFDPHGKGLYTKGVAYAVKPYGHCKEELYIWKDLLCRGQRFVIPKVQRKGILQTLHMSHQGISACKNRTHEAIYWPGLDRQIEEMVYKCRICQESQPSQRKEPLLPHEIANYPWQKVAIDFFYLDQFVFIIIVDYYSRYLEVIKVS</sequence>
<dbReference type="InterPro" id="IPR041588">
    <property type="entry name" value="Integrase_H2C2"/>
</dbReference>
<feature type="domain" description="Integrase zinc-binding" evidence="2">
    <location>
        <begin position="199"/>
        <end position="253"/>
    </location>
</feature>
<evidence type="ECO:0000256" key="1">
    <source>
        <dbReference type="ARBA" id="ARBA00012493"/>
    </source>
</evidence>
<protein>
    <recommendedName>
        <fullName evidence="1">RNA-directed DNA polymerase</fullName>
        <ecNumber evidence="1">2.7.7.49</ecNumber>
    </recommendedName>
</protein>
<dbReference type="Gene3D" id="1.10.340.70">
    <property type="match status" value="1"/>
</dbReference>
<keyword evidence="4" id="KW-1185">Reference proteome</keyword>
<dbReference type="Pfam" id="PF17921">
    <property type="entry name" value="Integrase_H2C2"/>
    <property type="match status" value="1"/>
</dbReference>
<dbReference type="Gene3D" id="3.10.10.10">
    <property type="entry name" value="HIV Type 1 Reverse Transcriptase, subunit A, domain 1"/>
    <property type="match status" value="1"/>
</dbReference>
<reference evidence="3 4" key="1">
    <citation type="submission" date="2022-03" db="EMBL/GenBank/DDBJ databases">
        <title>A chromosomal length assembly of Cordylochernes scorpioides.</title>
        <authorList>
            <person name="Zeh D."/>
            <person name="Zeh J."/>
        </authorList>
    </citation>
    <scope>NUCLEOTIDE SEQUENCE [LARGE SCALE GENOMIC DNA]</scope>
    <source>
        <strain evidence="3">IN4F17</strain>
        <tissue evidence="3">Whole Body</tissue>
    </source>
</reference>
<dbReference type="InterPro" id="IPR050951">
    <property type="entry name" value="Retrovirus_Pol_polyprotein"/>
</dbReference>
<dbReference type="PANTHER" id="PTHR37984:SF5">
    <property type="entry name" value="PROTEIN NYNRIN-LIKE"/>
    <property type="match status" value="1"/>
</dbReference>
<dbReference type="PANTHER" id="PTHR37984">
    <property type="entry name" value="PROTEIN CBG26694"/>
    <property type="match status" value="1"/>
</dbReference>
<evidence type="ECO:0000313" key="4">
    <source>
        <dbReference type="Proteomes" id="UP001235939"/>
    </source>
</evidence>
<organism evidence="3 4">
    <name type="scientific">Cordylochernes scorpioides</name>
    <dbReference type="NCBI Taxonomy" id="51811"/>
    <lineage>
        <taxon>Eukaryota</taxon>
        <taxon>Metazoa</taxon>
        <taxon>Ecdysozoa</taxon>
        <taxon>Arthropoda</taxon>
        <taxon>Chelicerata</taxon>
        <taxon>Arachnida</taxon>
        <taxon>Pseudoscorpiones</taxon>
        <taxon>Cheliferoidea</taxon>
        <taxon>Chernetidae</taxon>
        <taxon>Cordylochernes</taxon>
    </lineage>
</organism>
<dbReference type="EMBL" id="CP092884">
    <property type="protein sequence ID" value="UYV82722.1"/>
    <property type="molecule type" value="Genomic_DNA"/>
</dbReference>
<evidence type="ECO:0000259" key="2">
    <source>
        <dbReference type="Pfam" id="PF17921"/>
    </source>
</evidence>
<accession>A0ABY6LNG2</accession>
<dbReference type="InterPro" id="IPR043502">
    <property type="entry name" value="DNA/RNA_pol_sf"/>
</dbReference>
<dbReference type="Gene3D" id="3.30.70.270">
    <property type="match status" value="2"/>
</dbReference>
<gene>
    <name evidence="3" type="ORF">LAZ67_22000673</name>
</gene>
<name>A0ABY6LNG2_9ARAC</name>
<evidence type="ECO:0000313" key="3">
    <source>
        <dbReference type="EMBL" id="UYV82722.1"/>
    </source>
</evidence>